<evidence type="ECO:0000313" key="10">
    <source>
        <dbReference type="Proteomes" id="UP000191342"/>
    </source>
</evidence>
<dbReference type="FunFam" id="3.40.50.720:FF:000039">
    <property type="entry name" value="Alcohol dehydrogenase AdhP"/>
    <property type="match status" value="1"/>
</dbReference>
<dbReference type="PANTHER" id="PTHR42940:SF8">
    <property type="entry name" value="VACUOLAR PROTEIN SORTING-ASSOCIATED PROTEIN 11"/>
    <property type="match status" value="1"/>
</dbReference>
<gene>
    <name evidence="9" type="ORF">PENFLA_c051G02435</name>
</gene>
<dbReference type="Pfam" id="PF00107">
    <property type="entry name" value="ADH_zinc_N"/>
    <property type="match status" value="1"/>
</dbReference>
<dbReference type="EMBL" id="MLQL01000051">
    <property type="protein sequence ID" value="OQE13267.1"/>
    <property type="molecule type" value="Genomic_DNA"/>
</dbReference>
<dbReference type="PANTHER" id="PTHR42940">
    <property type="entry name" value="ALCOHOL DEHYDROGENASE 1-RELATED"/>
    <property type="match status" value="1"/>
</dbReference>
<keyword evidence="5" id="KW-0560">Oxidoreductase</keyword>
<sequence>MKAALYYGADKGLVIGEKDKPTPGENDVLVRIKCASLCHSDLRIIDGQQAPPTVPIVPGHEATGYVDDVGSNVTDVSTGDAVGMFLYYGFCGSCSACDATPMACPQGSIQGFTADGYFAEYAVVDRRSIVKLPAGMDVVSAAPIFCAGLTAFHAVSKCNLKKGDYIGIVGVGGIGHLALQYAAKMGLKPIAIDTDNSRLAHAGELGAVGIVNATDPDFREKVHEITKGGAAATCVCSAALQAYASAVQTLKPGGLLMVVGLPEGSLPIPALPIAMGLLRVQGASSGRPDEMEACISFSHQHNIVPRVEQHNLEDLPELVERMHKGQFDGRMVVVF</sequence>
<dbReference type="GO" id="GO:0008270">
    <property type="term" value="F:zinc ion binding"/>
    <property type="evidence" value="ECO:0007669"/>
    <property type="project" value="InterPro"/>
</dbReference>
<evidence type="ECO:0000256" key="1">
    <source>
        <dbReference type="ARBA" id="ARBA00001947"/>
    </source>
</evidence>
<evidence type="ECO:0000256" key="7">
    <source>
        <dbReference type="RuleBase" id="RU361277"/>
    </source>
</evidence>
<evidence type="ECO:0000313" key="9">
    <source>
        <dbReference type="EMBL" id="OQE13267.1"/>
    </source>
</evidence>
<keyword evidence="4 7" id="KW-0862">Zinc</keyword>
<dbReference type="InterPro" id="IPR011032">
    <property type="entry name" value="GroES-like_sf"/>
</dbReference>
<dbReference type="InterPro" id="IPR002328">
    <property type="entry name" value="ADH_Zn_CS"/>
</dbReference>
<evidence type="ECO:0000259" key="8">
    <source>
        <dbReference type="SMART" id="SM00829"/>
    </source>
</evidence>
<evidence type="ECO:0000256" key="4">
    <source>
        <dbReference type="ARBA" id="ARBA00022833"/>
    </source>
</evidence>
<comment type="caution">
    <text evidence="9">The sequence shown here is derived from an EMBL/GenBank/DDBJ whole genome shotgun (WGS) entry which is preliminary data.</text>
</comment>
<dbReference type="SMART" id="SM00829">
    <property type="entry name" value="PKS_ER"/>
    <property type="match status" value="1"/>
</dbReference>
<protein>
    <recommendedName>
        <fullName evidence="8">Enoyl reductase (ER) domain-containing protein</fullName>
    </recommendedName>
</protein>
<keyword evidence="3 7" id="KW-0479">Metal-binding</keyword>
<dbReference type="GO" id="GO:0018455">
    <property type="term" value="F:alcohol dehydrogenase [NAD(P)+] activity"/>
    <property type="evidence" value="ECO:0007669"/>
    <property type="project" value="UniProtKB-ARBA"/>
</dbReference>
<feature type="domain" description="Enoyl reductase (ER)" evidence="8">
    <location>
        <begin position="8"/>
        <end position="333"/>
    </location>
</feature>
<dbReference type="Pfam" id="PF08240">
    <property type="entry name" value="ADH_N"/>
    <property type="match status" value="1"/>
</dbReference>
<evidence type="ECO:0000256" key="3">
    <source>
        <dbReference type="ARBA" id="ARBA00022723"/>
    </source>
</evidence>
<dbReference type="OrthoDB" id="1560166at2759"/>
<keyword evidence="6" id="KW-0520">NAD</keyword>
<dbReference type="STRING" id="254877.A0A1V6SGY6"/>
<dbReference type="InterPro" id="IPR013149">
    <property type="entry name" value="ADH-like_C"/>
</dbReference>
<keyword evidence="10" id="KW-1185">Reference proteome</keyword>
<organism evidence="9 10">
    <name type="scientific">Penicillium flavigenum</name>
    <dbReference type="NCBI Taxonomy" id="254877"/>
    <lineage>
        <taxon>Eukaryota</taxon>
        <taxon>Fungi</taxon>
        <taxon>Dikarya</taxon>
        <taxon>Ascomycota</taxon>
        <taxon>Pezizomycotina</taxon>
        <taxon>Eurotiomycetes</taxon>
        <taxon>Eurotiomycetidae</taxon>
        <taxon>Eurotiales</taxon>
        <taxon>Aspergillaceae</taxon>
        <taxon>Penicillium</taxon>
    </lineage>
</organism>
<reference evidence="10" key="1">
    <citation type="journal article" date="2017" name="Nat. Microbiol.">
        <title>Global analysis of biosynthetic gene clusters reveals vast potential of secondary metabolite production in Penicillium species.</title>
        <authorList>
            <person name="Nielsen J.C."/>
            <person name="Grijseels S."/>
            <person name="Prigent S."/>
            <person name="Ji B."/>
            <person name="Dainat J."/>
            <person name="Nielsen K.F."/>
            <person name="Frisvad J.C."/>
            <person name="Workman M."/>
            <person name="Nielsen J."/>
        </authorList>
    </citation>
    <scope>NUCLEOTIDE SEQUENCE [LARGE SCALE GENOMIC DNA]</scope>
    <source>
        <strain evidence="10">IBT 14082</strain>
    </source>
</reference>
<dbReference type="PROSITE" id="PS00059">
    <property type="entry name" value="ADH_ZINC"/>
    <property type="match status" value="1"/>
</dbReference>
<dbReference type="InterPro" id="IPR020843">
    <property type="entry name" value="ER"/>
</dbReference>
<proteinExistence type="inferred from homology"/>
<comment type="cofactor">
    <cofactor evidence="1 7">
        <name>Zn(2+)</name>
        <dbReference type="ChEBI" id="CHEBI:29105"/>
    </cofactor>
</comment>
<comment type="similarity">
    <text evidence="2 7">Belongs to the zinc-containing alcohol dehydrogenase family.</text>
</comment>
<dbReference type="Proteomes" id="UP000191342">
    <property type="component" value="Unassembled WGS sequence"/>
</dbReference>
<dbReference type="InterPro" id="IPR036291">
    <property type="entry name" value="NAD(P)-bd_dom_sf"/>
</dbReference>
<evidence type="ECO:0000256" key="6">
    <source>
        <dbReference type="ARBA" id="ARBA00023027"/>
    </source>
</evidence>
<accession>A0A1V6SGY6</accession>
<dbReference type="AlphaFoldDB" id="A0A1V6SGY6"/>
<dbReference type="InterPro" id="IPR013154">
    <property type="entry name" value="ADH-like_N"/>
</dbReference>
<evidence type="ECO:0000256" key="2">
    <source>
        <dbReference type="ARBA" id="ARBA00008072"/>
    </source>
</evidence>
<name>A0A1V6SGY6_9EURO</name>
<evidence type="ECO:0000256" key="5">
    <source>
        <dbReference type="ARBA" id="ARBA00023002"/>
    </source>
</evidence>
<dbReference type="Gene3D" id="3.40.50.720">
    <property type="entry name" value="NAD(P)-binding Rossmann-like Domain"/>
    <property type="match status" value="1"/>
</dbReference>
<dbReference type="SUPFAM" id="SSF50129">
    <property type="entry name" value="GroES-like"/>
    <property type="match status" value="1"/>
</dbReference>
<dbReference type="SUPFAM" id="SSF51735">
    <property type="entry name" value="NAD(P)-binding Rossmann-fold domains"/>
    <property type="match status" value="1"/>
</dbReference>
<dbReference type="Gene3D" id="3.90.180.10">
    <property type="entry name" value="Medium-chain alcohol dehydrogenases, catalytic domain"/>
    <property type="match status" value="1"/>
</dbReference>